<accession>A0A833YBY3</accession>
<dbReference type="AlphaFoldDB" id="A0A833YBY3"/>
<feature type="signal peptide" evidence="1">
    <location>
        <begin position="1"/>
        <end position="29"/>
    </location>
</feature>
<feature type="chain" id="PRO_5032732297" description="Secreted protein" evidence="1">
    <location>
        <begin position="30"/>
        <end position="144"/>
    </location>
</feature>
<protein>
    <recommendedName>
        <fullName evidence="4">Secreted protein</fullName>
    </recommendedName>
</protein>
<reference evidence="2 3" key="1">
    <citation type="journal article" date="2020" name="Nature">
        <title>Six reference-quality genomes reveal evolution of bat adaptations.</title>
        <authorList>
            <person name="Jebb D."/>
            <person name="Huang Z."/>
            <person name="Pippel M."/>
            <person name="Hughes G.M."/>
            <person name="Lavrichenko K."/>
            <person name="Devanna P."/>
            <person name="Winkler S."/>
            <person name="Jermiin L.S."/>
            <person name="Skirmuntt E.C."/>
            <person name="Katzourakis A."/>
            <person name="Burkitt-Gray L."/>
            <person name="Ray D.A."/>
            <person name="Sullivan K.A.M."/>
            <person name="Roscito J.G."/>
            <person name="Kirilenko B.M."/>
            <person name="Davalos L.M."/>
            <person name="Corthals A.P."/>
            <person name="Power M.L."/>
            <person name="Jones G."/>
            <person name="Ransome R.D."/>
            <person name="Dechmann D.K.N."/>
            <person name="Locatelli A.G."/>
            <person name="Puechmaille S.J."/>
            <person name="Fedrigo O."/>
            <person name="Jarvis E.D."/>
            <person name="Hiller M."/>
            <person name="Vernes S.C."/>
            <person name="Myers E.W."/>
            <person name="Teeling E.C."/>
        </authorList>
    </citation>
    <scope>NUCLEOTIDE SEQUENCE [LARGE SCALE GENOMIC DNA]</scope>
    <source>
        <strain evidence="2">Bat1K_MPI-CBG_1</strain>
    </source>
</reference>
<dbReference type="EMBL" id="JABVXQ010000015">
    <property type="protein sequence ID" value="KAF6075027.1"/>
    <property type="molecule type" value="Genomic_DNA"/>
</dbReference>
<dbReference type="Proteomes" id="UP000664940">
    <property type="component" value="Unassembled WGS sequence"/>
</dbReference>
<organism evidence="2 3">
    <name type="scientific">Phyllostomus discolor</name>
    <name type="common">pale spear-nosed bat</name>
    <dbReference type="NCBI Taxonomy" id="89673"/>
    <lineage>
        <taxon>Eukaryota</taxon>
        <taxon>Metazoa</taxon>
        <taxon>Chordata</taxon>
        <taxon>Craniata</taxon>
        <taxon>Vertebrata</taxon>
        <taxon>Euteleostomi</taxon>
        <taxon>Mammalia</taxon>
        <taxon>Eutheria</taxon>
        <taxon>Laurasiatheria</taxon>
        <taxon>Chiroptera</taxon>
        <taxon>Yangochiroptera</taxon>
        <taxon>Phyllostomidae</taxon>
        <taxon>Phyllostominae</taxon>
        <taxon>Phyllostomus</taxon>
    </lineage>
</organism>
<proteinExistence type="predicted"/>
<sequence length="144" mass="15352">MVPSTPVPSALPVKLVILVLPSCRCPCGACVSLCAGPFPWDAASAGFHSQMLWGPPSLHPRPALGSQVWGRDPLLPGTGGGEPLWLRHPSQFLTATSVGQDLPASCPPPPISQSWLLLLCGHRTSVWPAGWWLSGQLLCHWPKL</sequence>
<name>A0A833YBY3_9CHIR</name>
<evidence type="ECO:0000313" key="3">
    <source>
        <dbReference type="Proteomes" id="UP000664940"/>
    </source>
</evidence>
<keyword evidence="1" id="KW-0732">Signal</keyword>
<evidence type="ECO:0000256" key="1">
    <source>
        <dbReference type="SAM" id="SignalP"/>
    </source>
</evidence>
<evidence type="ECO:0008006" key="4">
    <source>
        <dbReference type="Google" id="ProtNLM"/>
    </source>
</evidence>
<comment type="caution">
    <text evidence="2">The sequence shown here is derived from an EMBL/GenBank/DDBJ whole genome shotgun (WGS) entry which is preliminary data.</text>
</comment>
<evidence type="ECO:0000313" key="2">
    <source>
        <dbReference type="EMBL" id="KAF6075027.1"/>
    </source>
</evidence>
<gene>
    <name evidence="2" type="ORF">HJG60_009428</name>
</gene>